<name>A0A8A4TXM4_SULCO</name>
<dbReference type="GO" id="GO:0046872">
    <property type="term" value="F:metal ion binding"/>
    <property type="evidence" value="ECO:0007669"/>
    <property type="project" value="TreeGrafter"/>
</dbReference>
<dbReference type="CDD" id="cd07756">
    <property type="entry name" value="CYTH-like_Pase_CHAD"/>
    <property type="match status" value="1"/>
</dbReference>
<dbReference type="Gene3D" id="1.40.20.10">
    <property type="entry name" value="CHAD domain"/>
    <property type="match status" value="1"/>
</dbReference>
<dbReference type="SUPFAM" id="SSF55154">
    <property type="entry name" value="CYTH-like phosphatases"/>
    <property type="match status" value="1"/>
</dbReference>
<evidence type="ECO:0000259" key="2">
    <source>
        <dbReference type="PROSITE" id="PS51708"/>
    </source>
</evidence>
<dbReference type="GO" id="GO:0050355">
    <property type="term" value="F:inorganic triphosphate phosphatase activity"/>
    <property type="evidence" value="ECO:0007669"/>
    <property type="project" value="InterPro"/>
</dbReference>
<dbReference type="InterPro" id="IPR033469">
    <property type="entry name" value="CYTH-like_dom_sf"/>
</dbReference>
<evidence type="ECO:0000313" key="3">
    <source>
        <dbReference type="EMBL" id="QTD51275.1"/>
    </source>
</evidence>
<sequence>MTQEIEVKFLIDRKDIQLLDRHQQLKSLIRGEKQTKRVVSTYLDTPQLALKKSGVGFRLRQVGDGWVQTVKASGKGGGSLSARQEFESPIENGMPDWDALAESPFASLFADPEVRQTILPMFVTDFERTKWYLELEDFTTLELAVDVGEIRAGEQVEPLCEMELELKGGNAQSLLKTAIALAETLPVTTEGRSKAARGYALVVKPEWTPVKGANLKLDPKATVSQGFAAMMRNCLEQVLANEQPVLFGTDIEGVHQFRVGLRRMRSLLSVFKPFLPERQREFWNTELRWLGGEFGPARDWDVFCDETLVPIEGYFGEWDSLREVREKAEAQRREGYVRARAAIRSHRYCLLILKLYNWLDREVWRNGADETQLDGWDSSLENFAHHLLDKVHGKFFKLGKRYEDLDIEQRHELRIRGKKVRYAAEFFASLYPKEKSAAYLKSLKSAQDRLGALNDAAVADELFQILDLGNEHAGAALIRGWFACKVETQHASFQRVWKGFKNHRKFWH</sequence>
<gene>
    <name evidence="3" type="ORF">J3U87_02305</name>
</gene>
<dbReference type="RefSeq" id="WP_237381407.1">
    <property type="nucleotide sequence ID" value="NZ_CP071793.1"/>
</dbReference>
<dbReference type="PROSITE" id="PS51707">
    <property type="entry name" value="CYTH"/>
    <property type="match status" value="1"/>
</dbReference>
<feature type="domain" description="CHAD" evidence="2">
    <location>
        <begin position="220"/>
        <end position="498"/>
    </location>
</feature>
<dbReference type="Pfam" id="PF05235">
    <property type="entry name" value="CHAD"/>
    <property type="match status" value="1"/>
</dbReference>
<dbReference type="PROSITE" id="PS51708">
    <property type="entry name" value="CHAD"/>
    <property type="match status" value="1"/>
</dbReference>
<protein>
    <submittedName>
        <fullName evidence="3">CYTH and CHAD domain-containing protein</fullName>
    </submittedName>
</protein>
<dbReference type="InterPro" id="IPR007899">
    <property type="entry name" value="CHAD_dom"/>
</dbReference>
<dbReference type="Pfam" id="PF01928">
    <property type="entry name" value="CYTH"/>
    <property type="match status" value="1"/>
</dbReference>
<reference evidence="3" key="1">
    <citation type="submission" date="2021-03" db="EMBL/GenBank/DDBJ databases">
        <title>Acanthopleuribacteraceae sp. M133.</title>
        <authorList>
            <person name="Wang G."/>
        </authorList>
    </citation>
    <scope>NUCLEOTIDE SEQUENCE</scope>
    <source>
        <strain evidence="3">M133</strain>
    </source>
</reference>
<dbReference type="AlphaFoldDB" id="A0A8A4TXM4"/>
<dbReference type="InterPro" id="IPR039013">
    <property type="entry name" value="YgiF"/>
</dbReference>
<feature type="domain" description="CYTH" evidence="1">
    <location>
        <begin position="2"/>
        <end position="205"/>
    </location>
</feature>
<proteinExistence type="predicted"/>
<dbReference type="PANTHER" id="PTHR39569:SF1">
    <property type="entry name" value="INORGANIC TRIPHOSPHATASE"/>
    <property type="match status" value="1"/>
</dbReference>
<dbReference type="InterPro" id="IPR038186">
    <property type="entry name" value="CHAD_dom_sf"/>
</dbReference>
<dbReference type="SMART" id="SM00880">
    <property type="entry name" value="CHAD"/>
    <property type="match status" value="1"/>
</dbReference>
<organism evidence="3 4">
    <name type="scientific">Sulfidibacter corallicola</name>
    <dbReference type="NCBI Taxonomy" id="2818388"/>
    <lineage>
        <taxon>Bacteria</taxon>
        <taxon>Pseudomonadati</taxon>
        <taxon>Acidobacteriota</taxon>
        <taxon>Holophagae</taxon>
        <taxon>Acanthopleuribacterales</taxon>
        <taxon>Acanthopleuribacteraceae</taxon>
        <taxon>Sulfidibacter</taxon>
    </lineage>
</organism>
<dbReference type="Gene3D" id="2.40.320.10">
    <property type="entry name" value="Hypothetical Protein Pfu-838710-001"/>
    <property type="match status" value="1"/>
</dbReference>
<dbReference type="PANTHER" id="PTHR39569">
    <property type="entry name" value="INORGANIC TRIPHOSPHATASE"/>
    <property type="match status" value="1"/>
</dbReference>
<dbReference type="EMBL" id="CP071793">
    <property type="protein sequence ID" value="QTD51275.1"/>
    <property type="molecule type" value="Genomic_DNA"/>
</dbReference>
<accession>A0A8A4TXM4</accession>
<dbReference type="SMART" id="SM01118">
    <property type="entry name" value="CYTH"/>
    <property type="match status" value="1"/>
</dbReference>
<dbReference type="InterPro" id="IPR023577">
    <property type="entry name" value="CYTH_domain"/>
</dbReference>
<dbReference type="KEGG" id="scor:J3U87_02305"/>
<evidence type="ECO:0000259" key="1">
    <source>
        <dbReference type="PROSITE" id="PS51707"/>
    </source>
</evidence>
<evidence type="ECO:0000313" key="4">
    <source>
        <dbReference type="Proteomes" id="UP000663929"/>
    </source>
</evidence>
<dbReference type="Proteomes" id="UP000663929">
    <property type="component" value="Chromosome"/>
</dbReference>
<keyword evidence="4" id="KW-1185">Reference proteome</keyword>